<evidence type="ECO:0000313" key="9">
    <source>
        <dbReference type="Proteomes" id="UP000033166"/>
    </source>
</evidence>
<dbReference type="PANTHER" id="PTHR43568">
    <property type="entry name" value="P PROTEIN"/>
    <property type="match status" value="1"/>
</dbReference>
<feature type="transmembrane region" description="Helical" evidence="6">
    <location>
        <begin position="155"/>
        <end position="176"/>
    </location>
</feature>
<dbReference type="PANTHER" id="PTHR43568:SF1">
    <property type="entry name" value="P PROTEIN"/>
    <property type="match status" value="1"/>
</dbReference>
<evidence type="ECO:0000256" key="6">
    <source>
        <dbReference type="SAM" id="Phobius"/>
    </source>
</evidence>
<dbReference type="KEGG" id="lpk:LACPI_1712"/>
<keyword evidence="2" id="KW-0813">Transport</keyword>
<feature type="domain" description="Citrate transporter-like" evidence="7">
    <location>
        <begin position="15"/>
        <end position="298"/>
    </location>
</feature>
<feature type="transmembrane region" description="Helical" evidence="6">
    <location>
        <begin position="12"/>
        <end position="30"/>
    </location>
</feature>
<evidence type="ECO:0000313" key="8">
    <source>
        <dbReference type="EMBL" id="CEN28912.1"/>
    </source>
</evidence>
<dbReference type="EMBL" id="LN774769">
    <property type="protein sequence ID" value="CEN28912.1"/>
    <property type="molecule type" value="Genomic_DNA"/>
</dbReference>
<dbReference type="RefSeq" id="WP_047915960.1">
    <property type="nucleotide sequence ID" value="NZ_LN774769.1"/>
</dbReference>
<dbReference type="InterPro" id="IPR004680">
    <property type="entry name" value="Cit_transptr-like_dom"/>
</dbReference>
<gene>
    <name evidence="8" type="ORF">LACPI_1712</name>
</gene>
<evidence type="ECO:0000256" key="1">
    <source>
        <dbReference type="ARBA" id="ARBA00004141"/>
    </source>
</evidence>
<feature type="transmembrane region" description="Helical" evidence="6">
    <location>
        <begin position="347"/>
        <end position="366"/>
    </location>
</feature>
<sequence length="367" mass="40698">MTLTLKRIFSDKTLLVTLFMSLLALIFGTVKPSDIDMKTILTLLSLIIVISIYEHLTILNHVANLIIEKCNTTRGIILVIFLFSFFGSMFFTNDVAILTLVPIVFNISKKIKIPKIAVISLMTIYANLGSSITPFGNPQNIYLVSFFHLSIVDFLSLSLPIGLVSFLTLLLCLFFFPKDKISQLKSTELSVPRKHLLALVFTTLIVLLGVLSFIPIIFSLIASLLCTAYVDRTIYETVDYGIILTFINFFIIVGAVGRIPAIHLFLEHVTTTTFSIFSTAIISSQLISNVPAAVLLSKFTNHVSAIYLGVTVGGLGTIVASLANLLALRQYHLLSDDQSTKAFFAKFTVYNIVYLFVFFIAGFLLLH</sequence>
<dbReference type="AlphaFoldDB" id="A0A0D6DY79"/>
<feature type="transmembrane region" description="Helical" evidence="6">
    <location>
        <begin position="197"/>
        <end position="230"/>
    </location>
</feature>
<evidence type="ECO:0000256" key="5">
    <source>
        <dbReference type="ARBA" id="ARBA00023136"/>
    </source>
</evidence>
<feature type="transmembrane region" description="Helical" evidence="6">
    <location>
        <begin position="37"/>
        <end position="56"/>
    </location>
</feature>
<evidence type="ECO:0000256" key="4">
    <source>
        <dbReference type="ARBA" id="ARBA00022989"/>
    </source>
</evidence>
<feature type="transmembrane region" description="Helical" evidence="6">
    <location>
        <begin position="273"/>
        <end position="294"/>
    </location>
</feature>
<evidence type="ECO:0000259" key="7">
    <source>
        <dbReference type="Pfam" id="PF03600"/>
    </source>
</evidence>
<keyword evidence="5 6" id="KW-0472">Membrane</keyword>
<dbReference type="GO" id="GO:0016020">
    <property type="term" value="C:membrane"/>
    <property type="evidence" value="ECO:0007669"/>
    <property type="project" value="UniProtKB-SubCell"/>
</dbReference>
<keyword evidence="3 6" id="KW-0812">Transmembrane</keyword>
<feature type="transmembrane region" description="Helical" evidence="6">
    <location>
        <begin position="76"/>
        <end position="104"/>
    </location>
</feature>
<keyword evidence="4 6" id="KW-1133">Transmembrane helix</keyword>
<protein>
    <submittedName>
        <fullName evidence="8">YbiR family transporter</fullName>
    </submittedName>
</protein>
<evidence type="ECO:0000256" key="2">
    <source>
        <dbReference type="ARBA" id="ARBA00022448"/>
    </source>
</evidence>
<feature type="transmembrane region" description="Helical" evidence="6">
    <location>
        <begin position="242"/>
        <end position="266"/>
    </location>
</feature>
<dbReference type="HOGENOM" id="CLU_063025_0_0_9"/>
<accession>A0A0D6DY79</accession>
<proteinExistence type="predicted"/>
<dbReference type="Pfam" id="PF03600">
    <property type="entry name" value="CitMHS"/>
    <property type="match status" value="1"/>
</dbReference>
<name>A0A0D6DY79_9LACT</name>
<dbReference type="Proteomes" id="UP000033166">
    <property type="component" value="Chromosome I"/>
</dbReference>
<dbReference type="GO" id="GO:0055085">
    <property type="term" value="P:transmembrane transport"/>
    <property type="evidence" value="ECO:0007669"/>
    <property type="project" value="InterPro"/>
</dbReference>
<organism evidence="8 9">
    <name type="scientific">Pseudolactococcus piscium MKFS47</name>
    <dbReference type="NCBI Taxonomy" id="297352"/>
    <lineage>
        <taxon>Bacteria</taxon>
        <taxon>Bacillati</taxon>
        <taxon>Bacillota</taxon>
        <taxon>Bacilli</taxon>
        <taxon>Lactobacillales</taxon>
        <taxon>Streptococcaceae</taxon>
        <taxon>Pseudolactococcus</taxon>
    </lineage>
</organism>
<reference evidence="9" key="1">
    <citation type="submission" date="2015-01" db="EMBL/GenBank/DDBJ databases">
        <authorList>
            <person name="Andreevskaya M."/>
        </authorList>
    </citation>
    <scope>NUCLEOTIDE SEQUENCE [LARGE SCALE GENOMIC DNA]</scope>
    <source>
        <strain evidence="9">MKFS47</strain>
    </source>
</reference>
<feature type="transmembrane region" description="Helical" evidence="6">
    <location>
        <begin position="306"/>
        <end position="327"/>
    </location>
</feature>
<dbReference type="InterPro" id="IPR051475">
    <property type="entry name" value="Diverse_Ion_Transporter"/>
</dbReference>
<comment type="subcellular location">
    <subcellularLocation>
        <location evidence="1">Membrane</location>
        <topology evidence="1">Multi-pass membrane protein</topology>
    </subcellularLocation>
</comment>
<evidence type="ECO:0000256" key="3">
    <source>
        <dbReference type="ARBA" id="ARBA00022692"/>
    </source>
</evidence>